<proteinExistence type="predicted"/>
<gene>
    <name evidence="1" type="ORF">ENR15_24555</name>
</gene>
<dbReference type="AlphaFoldDB" id="A0A7C3VKZ8"/>
<evidence type="ECO:0000313" key="1">
    <source>
        <dbReference type="EMBL" id="HGG03719.1"/>
    </source>
</evidence>
<dbReference type="EMBL" id="DSPX01000254">
    <property type="protein sequence ID" value="HGG03719.1"/>
    <property type="molecule type" value="Genomic_DNA"/>
</dbReference>
<protein>
    <recommendedName>
        <fullName evidence="2">Crp/Fnr family transcriptional regulator</fullName>
    </recommendedName>
</protein>
<name>A0A7C3VKZ8_9CYAN</name>
<evidence type="ECO:0008006" key="2">
    <source>
        <dbReference type="Google" id="ProtNLM"/>
    </source>
</evidence>
<reference evidence="1" key="1">
    <citation type="journal article" date="2020" name="mSystems">
        <title>Genome- and Community-Level Interaction Insights into Carbon Utilization and Element Cycling Functions of Hydrothermarchaeota in Hydrothermal Sediment.</title>
        <authorList>
            <person name="Zhou Z."/>
            <person name="Liu Y."/>
            <person name="Xu W."/>
            <person name="Pan J."/>
            <person name="Luo Z.H."/>
            <person name="Li M."/>
        </authorList>
    </citation>
    <scope>NUCLEOTIDE SEQUENCE [LARGE SCALE GENOMIC DNA]</scope>
    <source>
        <strain evidence="1">SpSt-374</strain>
    </source>
</reference>
<comment type="caution">
    <text evidence="1">The sequence shown here is derived from an EMBL/GenBank/DDBJ whole genome shotgun (WGS) entry which is preliminary data.</text>
</comment>
<organism evidence="1">
    <name type="scientific">Planktothricoides sp. SpSt-374</name>
    <dbReference type="NCBI Taxonomy" id="2282167"/>
    <lineage>
        <taxon>Bacteria</taxon>
        <taxon>Bacillati</taxon>
        <taxon>Cyanobacteriota</taxon>
        <taxon>Cyanophyceae</taxon>
        <taxon>Oscillatoriophycideae</taxon>
        <taxon>Oscillatoriales</taxon>
        <taxon>Oscillatoriaceae</taxon>
        <taxon>Planktothricoides</taxon>
    </lineage>
</organism>
<sequence length="147" mass="16241">MTLSQLGSTDLLPQLRGGELLRLASDRDGCLILCKPYQADLLGPGAAVGGVLDFDCFEAIAIGDVALVHPQDYDERSQSLATRHLWQSYKHKLLECQRFPMQRAVGILNLLRQYFETDDIVQEIPDRALALLVGVLPPTIAAARLQK</sequence>
<accession>A0A7C3VKZ8</accession>